<keyword evidence="2" id="KW-1185">Reference proteome</keyword>
<accession>A0A9X1NJI7</accession>
<name>A0A9X1NJI7_9ACTN</name>
<protein>
    <submittedName>
        <fullName evidence="1">Uncharacterized protein</fullName>
    </submittedName>
</protein>
<sequence length="207" mass="22465">MPNYTPLPETGPAPAAERWLIDLPDAWNLVDLTGEELARTRAAALARGSEPREKARINDMFRQGREITRSARKQGALLAAGTVTQYDDGLFMAWGMVFAVSTPEGQELTLPVLSRQLGLTREGVAPADRQILAAQIPAVGTVARVTGTETARLTADVDTKLLAMHTMIPVPGRSNDYLVVTMASPNLPLKDAVYDLFDAVTSTFRFV</sequence>
<dbReference type="EMBL" id="JAJOMB010000018">
    <property type="protein sequence ID" value="MCD5314734.1"/>
    <property type="molecule type" value="Genomic_DNA"/>
</dbReference>
<dbReference type="Proteomes" id="UP001138997">
    <property type="component" value="Unassembled WGS sequence"/>
</dbReference>
<dbReference type="RefSeq" id="WP_231447537.1">
    <property type="nucleotide sequence ID" value="NZ_JAJOMB010000018.1"/>
</dbReference>
<gene>
    <name evidence="1" type="ORF">LR394_27910</name>
</gene>
<organism evidence="1 2">
    <name type="scientific">Kineosporia babensis</name>
    <dbReference type="NCBI Taxonomy" id="499548"/>
    <lineage>
        <taxon>Bacteria</taxon>
        <taxon>Bacillati</taxon>
        <taxon>Actinomycetota</taxon>
        <taxon>Actinomycetes</taxon>
        <taxon>Kineosporiales</taxon>
        <taxon>Kineosporiaceae</taxon>
        <taxon>Kineosporia</taxon>
    </lineage>
</organism>
<evidence type="ECO:0000313" key="1">
    <source>
        <dbReference type="EMBL" id="MCD5314734.1"/>
    </source>
</evidence>
<dbReference type="AlphaFoldDB" id="A0A9X1NJI7"/>
<comment type="caution">
    <text evidence="1">The sequence shown here is derived from an EMBL/GenBank/DDBJ whole genome shotgun (WGS) entry which is preliminary data.</text>
</comment>
<reference evidence="1" key="1">
    <citation type="submission" date="2021-11" db="EMBL/GenBank/DDBJ databases">
        <title>Streptomyces corallinus and Kineosporia corallina sp. nov., two new coral-derived marine actinobacteria.</title>
        <authorList>
            <person name="Buangrab K."/>
            <person name="Sutthacheep M."/>
            <person name="Yeemin T."/>
            <person name="Harunari E."/>
            <person name="Igarashi Y."/>
            <person name="Sripreechasak P."/>
            <person name="Kanchanasin P."/>
            <person name="Tanasupawat S."/>
            <person name="Phongsopitanun W."/>
        </authorList>
    </citation>
    <scope>NUCLEOTIDE SEQUENCE</scope>
    <source>
        <strain evidence="1">JCM 31032</strain>
    </source>
</reference>
<proteinExistence type="predicted"/>
<evidence type="ECO:0000313" key="2">
    <source>
        <dbReference type="Proteomes" id="UP001138997"/>
    </source>
</evidence>